<dbReference type="EMBL" id="JBBKYA010000004">
    <property type="protein sequence ID" value="MFD3276469.1"/>
    <property type="molecule type" value="Genomic_DNA"/>
</dbReference>
<dbReference type="GO" id="GO:0016757">
    <property type="term" value="F:glycosyltransferase activity"/>
    <property type="evidence" value="ECO:0007669"/>
    <property type="project" value="UniProtKB-KW"/>
</dbReference>
<dbReference type="PANTHER" id="PTHR12526">
    <property type="entry name" value="GLYCOSYLTRANSFERASE"/>
    <property type="match status" value="1"/>
</dbReference>
<sequence length="385" mass="43711">MLERKKLFVGHDANRAGAQLVLLHWLRERKARGLSNFLLLVEGGSLLQEYKKVAKVWVWKTDIPFWFKIKQRIPKIKSRQAWNHEPSEQKVLGILKSLRNEAFTSILGNTVSSVGLLRELASLQIPMEVYVHELSHSIATYTTALDRTFLATGIQRLYAVSNMVKNVLETDLAVDANKIALLPPIIELHEQEQSHKSFIRENLGIPVDAKIVFSCGLAEWRKAPDVFLEVAKKLIVKMPKVHFIWLGMLENEYSDDLIANTAIWDSKKQVHLLPVCSDSRPYFEAMDVFFLSSREDPFPLVMLEAAHVGKPIVGVRASGGVNDFLQGLDELLVESWDVDVLVDKISSLLQLSPEQLAGYQQNLKERAVQYSAALFMDRWAQLQSK</sequence>
<dbReference type="Gene3D" id="3.40.50.2000">
    <property type="entry name" value="Glycogen Phosphorylase B"/>
    <property type="match status" value="2"/>
</dbReference>
<dbReference type="Pfam" id="PF13692">
    <property type="entry name" value="Glyco_trans_1_4"/>
    <property type="match status" value="1"/>
</dbReference>
<accession>A0ABW6D0C0</accession>
<reference evidence="1 2" key="1">
    <citation type="submission" date="2024-03" db="EMBL/GenBank/DDBJ databases">
        <title>Aquirufa genome sequencing.</title>
        <authorList>
            <person name="Pitt A."/>
            <person name="Hahn M.W."/>
        </authorList>
    </citation>
    <scope>NUCLEOTIDE SEQUENCE [LARGE SCALE GENOMIC DNA]</scope>
    <source>
        <strain evidence="1 2">PLAD-142S6K</strain>
    </source>
</reference>
<comment type="caution">
    <text evidence="1">The sequence shown here is derived from an EMBL/GenBank/DDBJ whole genome shotgun (WGS) entry which is preliminary data.</text>
</comment>
<gene>
    <name evidence="1" type="ORF">SKC38_09545</name>
</gene>
<proteinExistence type="predicted"/>
<evidence type="ECO:0000313" key="2">
    <source>
        <dbReference type="Proteomes" id="UP001598114"/>
    </source>
</evidence>
<keyword evidence="2" id="KW-1185">Reference proteome</keyword>
<keyword evidence="1" id="KW-0808">Transferase</keyword>
<dbReference type="RefSeq" id="WP_377976908.1">
    <property type="nucleotide sequence ID" value="NZ_JBBKYA010000004.1"/>
</dbReference>
<dbReference type="EC" id="2.4.-.-" evidence="1"/>
<organism evidence="1 2">
    <name type="scientific">Aquirufa echingensis</name>
    <dbReference type="NCBI Taxonomy" id="3096516"/>
    <lineage>
        <taxon>Bacteria</taxon>
        <taxon>Pseudomonadati</taxon>
        <taxon>Bacteroidota</taxon>
        <taxon>Cytophagia</taxon>
        <taxon>Cytophagales</taxon>
        <taxon>Flectobacillaceae</taxon>
        <taxon>Aquirufa</taxon>
    </lineage>
</organism>
<keyword evidence="1" id="KW-0328">Glycosyltransferase</keyword>
<dbReference type="Proteomes" id="UP001598114">
    <property type="component" value="Unassembled WGS sequence"/>
</dbReference>
<dbReference type="SUPFAM" id="SSF53756">
    <property type="entry name" value="UDP-Glycosyltransferase/glycogen phosphorylase"/>
    <property type="match status" value="1"/>
</dbReference>
<evidence type="ECO:0000313" key="1">
    <source>
        <dbReference type="EMBL" id="MFD3276469.1"/>
    </source>
</evidence>
<name>A0ABW6D0C0_9BACT</name>
<protein>
    <submittedName>
        <fullName evidence="1">Glycosyltransferase</fullName>
        <ecNumber evidence="1">2.4.-.-</ecNumber>
    </submittedName>
</protein>